<feature type="binding site" evidence="5">
    <location>
        <begin position="113"/>
        <end position="114"/>
    </location>
    <ligand>
        <name>S-adenosyl-L-methionine</name>
        <dbReference type="ChEBI" id="CHEBI:59789"/>
    </ligand>
</feature>
<dbReference type="NCBIfam" id="NF001244">
    <property type="entry name" value="PRK00216.1-5"/>
    <property type="match status" value="1"/>
</dbReference>
<sequence length="245" mass="27987">MAAVPYKDSNLSKKGQVEEMFDQISPRYDLLNHLLSVNIDKIWRRRAIGLLRQHKPGSLLDIATGTADFAVAASRLKPKKITGIDLSEGMLKIGRKKIAAKGLEQLIELRKADSESLPFDKDTFDAVTVGFGVRNFENLEKGLTEIFRVLRPGGVFIVLEFSQPRNRFFRGLYFFYFTRILPWLGRIVSKDNRAYTYLPESVREFPDGDDFIGILKNIGFERCKWHPQTMGIATIYEAQKPKKPS</sequence>
<keyword evidence="2 5" id="KW-0489">Methyltransferase</keyword>
<evidence type="ECO:0000256" key="5">
    <source>
        <dbReference type="HAMAP-Rule" id="MF_01813"/>
    </source>
</evidence>
<dbReference type="PANTHER" id="PTHR43591">
    <property type="entry name" value="METHYLTRANSFERASE"/>
    <property type="match status" value="1"/>
</dbReference>
<dbReference type="OrthoDB" id="9808140at2"/>
<evidence type="ECO:0000313" key="6">
    <source>
        <dbReference type="EMBL" id="RIH66091.1"/>
    </source>
</evidence>
<dbReference type="HAMAP" id="MF_01813">
    <property type="entry name" value="MenG_UbiE_methyltr"/>
    <property type="match status" value="1"/>
</dbReference>
<dbReference type="PROSITE" id="PS01184">
    <property type="entry name" value="UBIE_2"/>
    <property type="match status" value="1"/>
</dbReference>
<evidence type="ECO:0000313" key="7">
    <source>
        <dbReference type="Proteomes" id="UP000266441"/>
    </source>
</evidence>
<dbReference type="GO" id="GO:0032259">
    <property type="term" value="P:methylation"/>
    <property type="evidence" value="ECO:0007669"/>
    <property type="project" value="UniProtKB-KW"/>
</dbReference>
<dbReference type="UniPathway" id="UPA00079">
    <property type="reaction ID" value="UER00169"/>
</dbReference>
<dbReference type="InterPro" id="IPR029063">
    <property type="entry name" value="SAM-dependent_MTases_sf"/>
</dbReference>
<dbReference type="EMBL" id="QWET01000004">
    <property type="protein sequence ID" value="RIH66091.1"/>
    <property type="molecule type" value="Genomic_DNA"/>
</dbReference>
<comment type="caution">
    <text evidence="6">The sequence shown here is derived from an EMBL/GenBank/DDBJ whole genome shotgun (WGS) entry which is preliminary data.</text>
</comment>
<dbReference type="CDD" id="cd02440">
    <property type="entry name" value="AdoMet_MTases"/>
    <property type="match status" value="1"/>
</dbReference>
<dbReference type="AlphaFoldDB" id="A0A399D5T2"/>
<dbReference type="Proteomes" id="UP000266441">
    <property type="component" value="Unassembled WGS sequence"/>
</dbReference>
<reference evidence="6 7" key="1">
    <citation type="journal article" date="2015" name="Int. J. Syst. Evol. Microbiol.">
        <title>Mariniphaga sediminis sp. nov., isolated from coastal sediment.</title>
        <authorList>
            <person name="Wang F.Q."/>
            <person name="Shen Q.Y."/>
            <person name="Chen G.J."/>
            <person name="Du Z.J."/>
        </authorList>
    </citation>
    <scope>NUCLEOTIDE SEQUENCE [LARGE SCALE GENOMIC DNA]</scope>
    <source>
        <strain evidence="6 7">SY21</strain>
    </source>
</reference>
<dbReference type="InterPro" id="IPR004033">
    <property type="entry name" value="UbiE/COQ5_MeTrFase"/>
</dbReference>
<keyword evidence="4 5" id="KW-0949">S-adenosyl-L-methionine</keyword>
<keyword evidence="7" id="KW-1185">Reference proteome</keyword>
<comment type="catalytic activity">
    <reaction evidence="5">
        <text>a 2-demethylmenaquinol + S-adenosyl-L-methionine = a menaquinol + S-adenosyl-L-homocysteine + H(+)</text>
        <dbReference type="Rhea" id="RHEA:42640"/>
        <dbReference type="Rhea" id="RHEA-COMP:9539"/>
        <dbReference type="Rhea" id="RHEA-COMP:9563"/>
        <dbReference type="ChEBI" id="CHEBI:15378"/>
        <dbReference type="ChEBI" id="CHEBI:18151"/>
        <dbReference type="ChEBI" id="CHEBI:55437"/>
        <dbReference type="ChEBI" id="CHEBI:57856"/>
        <dbReference type="ChEBI" id="CHEBI:59789"/>
        <dbReference type="EC" id="2.1.1.163"/>
    </reaction>
</comment>
<dbReference type="EC" id="2.1.1.163" evidence="5"/>
<dbReference type="PANTHER" id="PTHR43591:SF24">
    <property type="entry name" value="2-METHOXY-6-POLYPRENYL-1,4-BENZOQUINOL METHYLASE, MITOCHONDRIAL"/>
    <property type="match status" value="1"/>
</dbReference>
<accession>A0A399D5T2</accession>
<dbReference type="InterPro" id="IPR023576">
    <property type="entry name" value="UbiE/COQ5_MeTrFase_CS"/>
</dbReference>
<dbReference type="PROSITE" id="PS01183">
    <property type="entry name" value="UBIE_1"/>
    <property type="match status" value="1"/>
</dbReference>
<dbReference type="Gene3D" id="3.40.50.150">
    <property type="entry name" value="Vaccinia Virus protein VP39"/>
    <property type="match status" value="1"/>
</dbReference>
<protein>
    <recommendedName>
        <fullName evidence="5">Demethylmenaquinone methyltransferase</fullName>
        <ecNumber evidence="5">2.1.1.163</ecNumber>
    </recommendedName>
</protein>
<evidence type="ECO:0000256" key="4">
    <source>
        <dbReference type="ARBA" id="ARBA00022691"/>
    </source>
</evidence>
<comment type="caution">
    <text evidence="5">Lacks conserved residue(s) required for the propagation of feature annotation.</text>
</comment>
<name>A0A399D5T2_9BACT</name>
<comment type="similarity">
    <text evidence="5">Belongs to the class I-like SAM-binding methyltransferase superfamily. MenG/UbiE family.</text>
</comment>
<comment type="function">
    <text evidence="5">Methyltransferase required for the conversion of demethylmenaquinol (DMKH2) to menaquinol (MKH2).</text>
</comment>
<feature type="binding site" evidence="5">
    <location>
        <position position="66"/>
    </location>
    <ligand>
        <name>S-adenosyl-L-methionine</name>
        <dbReference type="ChEBI" id="CHEBI:59789"/>
    </ligand>
</feature>
<dbReference type="RefSeq" id="WP_119349325.1">
    <property type="nucleotide sequence ID" value="NZ_QWET01000004.1"/>
</dbReference>
<evidence type="ECO:0000256" key="2">
    <source>
        <dbReference type="ARBA" id="ARBA00022603"/>
    </source>
</evidence>
<keyword evidence="3 5" id="KW-0808">Transferase</keyword>
<dbReference type="PROSITE" id="PS51608">
    <property type="entry name" value="SAM_MT_UBIE"/>
    <property type="match status" value="1"/>
</dbReference>
<keyword evidence="1 5" id="KW-0474">Menaquinone biosynthesis</keyword>
<dbReference type="GO" id="GO:0009234">
    <property type="term" value="P:menaquinone biosynthetic process"/>
    <property type="evidence" value="ECO:0007669"/>
    <property type="project" value="UniProtKB-UniRule"/>
</dbReference>
<proteinExistence type="inferred from homology"/>
<comment type="pathway">
    <text evidence="5">Quinol/quinone metabolism; menaquinone biosynthesis; menaquinol from 1,4-dihydroxy-2-naphthoate: step 2/2.</text>
</comment>
<dbReference type="Pfam" id="PF01209">
    <property type="entry name" value="Ubie_methyltran"/>
    <property type="match status" value="1"/>
</dbReference>
<dbReference type="NCBIfam" id="TIGR01934">
    <property type="entry name" value="MenG_MenH_UbiE"/>
    <property type="match status" value="1"/>
</dbReference>
<evidence type="ECO:0000256" key="3">
    <source>
        <dbReference type="ARBA" id="ARBA00022679"/>
    </source>
</evidence>
<dbReference type="GO" id="GO:0043770">
    <property type="term" value="F:demethylmenaquinone methyltransferase activity"/>
    <property type="evidence" value="ECO:0007669"/>
    <property type="project" value="UniProtKB-UniRule"/>
</dbReference>
<dbReference type="SUPFAM" id="SSF53335">
    <property type="entry name" value="S-adenosyl-L-methionine-dependent methyltransferases"/>
    <property type="match status" value="1"/>
</dbReference>
<evidence type="ECO:0000256" key="1">
    <source>
        <dbReference type="ARBA" id="ARBA00022428"/>
    </source>
</evidence>
<feature type="binding site" evidence="5">
    <location>
        <position position="85"/>
    </location>
    <ligand>
        <name>S-adenosyl-L-methionine</name>
        <dbReference type="ChEBI" id="CHEBI:59789"/>
    </ligand>
</feature>
<organism evidence="6 7">
    <name type="scientific">Mariniphaga sediminis</name>
    <dbReference type="NCBI Taxonomy" id="1628158"/>
    <lineage>
        <taxon>Bacteria</taxon>
        <taxon>Pseudomonadati</taxon>
        <taxon>Bacteroidota</taxon>
        <taxon>Bacteroidia</taxon>
        <taxon>Marinilabiliales</taxon>
        <taxon>Prolixibacteraceae</taxon>
        <taxon>Mariniphaga</taxon>
    </lineage>
</organism>
<gene>
    <name evidence="6" type="primary">ubiE</name>
    <name evidence="5" type="synonym">menG</name>
    <name evidence="6" type="ORF">D1164_07465</name>
</gene>